<dbReference type="EMBL" id="ML170190">
    <property type="protein sequence ID" value="TDL20157.1"/>
    <property type="molecule type" value="Genomic_DNA"/>
</dbReference>
<organism evidence="1 2">
    <name type="scientific">Rickenella mellea</name>
    <dbReference type="NCBI Taxonomy" id="50990"/>
    <lineage>
        <taxon>Eukaryota</taxon>
        <taxon>Fungi</taxon>
        <taxon>Dikarya</taxon>
        <taxon>Basidiomycota</taxon>
        <taxon>Agaricomycotina</taxon>
        <taxon>Agaricomycetes</taxon>
        <taxon>Hymenochaetales</taxon>
        <taxon>Rickenellaceae</taxon>
        <taxon>Rickenella</taxon>
    </lineage>
</organism>
<protein>
    <submittedName>
        <fullName evidence="1">Uncharacterized protein</fullName>
    </submittedName>
</protein>
<name>A0A4Y7PXM2_9AGAM</name>
<reference evidence="1 2" key="1">
    <citation type="submission" date="2018-06" db="EMBL/GenBank/DDBJ databases">
        <title>A transcriptomic atlas of mushroom development highlights an independent origin of complex multicellularity.</title>
        <authorList>
            <consortium name="DOE Joint Genome Institute"/>
            <person name="Krizsan K."/>
            <person name="Almasi E."/>
            <person name="Merenyi Z."/>
            <person name="Sahu N."/>
            <person name="Viragh M."/>
            <person name="Koszo T."/>
            <person name="Mondo S."/>
            <person name="Kiss B."/>
            <person name="Balint B."/>
            <person name="Kues U."/>
            <person name="Barry K."/>
            <person name="Hegedus J.C."/>
            <person name="Henrissat B."/>
            <person name="Johnson J."/>
            <person name="Lipzen A."/>
            <person name="Ohm R."/>
            <person name="Nagy I."/>
            <person name="Pangilinan J."/>
            <person name="Yan J."/>
            <person name="Xiong Y."/>
            <person name="Grigoriev I.V."/>
            <person name="Hibbett D.S."/>
            <person name="Nagy L.G."/>
        </authorList>
    </citation>
    <scope>NUCLEOTIDE SEQUENCE [LARGE SCALE GENOMIC DNA]</scope>
    <source>
        <strain evidence="1 2">SZMC22713</strain>
    </source>
</reference>
<proteinExistence type="predicted"/>
<dbReference type="Proteomes" id="UP000294933">
    <property type="component" value="Unassembled WGS sequence"/>
</dbReference>
<sequence>MAWITAGHKQVEEWCIVPVARLWLGKGRGWDQERRWRDLEISGLQSLVTSLGTTRHRRRSLSRLSG</sequence>
<evidence type="ECO:0000313" key="2">
    <source>
        <dbReference type="Proteomes" id="UP000294933"/>
    </source>
</evidence>
<evidence type="ECO:0000313" key="1">
    <source>
        <dbReference type="EMBL" id="TDL20157.1"/>
    </source>
</evidence>
<keyword evidence="2" id="KW-1185">Reference proteome</keyword>
<accession>A0A4Y7PXM2</accession>
<dbReference type="VEuPathDB" id="FungiDB:BD410DRAFT_791243"/>
<gene>
    <name evidence="1" type="ORF">BD410DRAFT_791243</name>
</gene>
<dbReference type="AlphaFoldDB" id="A0A4Y7PXM2"/>